<dbReference type="InterPro" id="IPR036412">
    <property type="entry name" value="HAD-like_sf"/>
</dbReference>
<dbReference type="Pfam" id="PF08235">
    <property type="entry name" value="LNS2"/>
    <property type="match status" value="1"/>
</dbReference>
<feature type="non-terminal residue" evidence="2">
    <location>
        <position position="1"/>
    </location>
</feature>
<keyword evidence="3" id="KW-1185">Reference proteome</keyword>
<comment type="caution">
    <text evidence="2">The sequence shown here is derived from an EMBL/GenBank/DDBJ whole genome shotgun (WGS) entry which is preliminary data.</text>
</comment>
<dbReference type="VEuPathDB" id="MicrosporidiaDB:M153_38760001"/>
<dbReference type="Proteomes" id="UP000051530">
    <property type="component" value="Unassembled WGS sequence"/>
</dbReference>
<protein>
    <submittedName>
        <fullName evidence="2">Protein involved in plasmid maintenance/nuclear protein involved in lipid metabolism</fullName>
    </submittedName>
</protein>
<sequence length="532" mass="62475">AVIIEQSLKKLTEMLIYKTENEIQKLEDGTEQSENDRLYNMLKKHFRKNPKSYYKRPFFSDSEGNSHEESELVRQRRSNLLKRAFAENFIINHTNFTFYNSTDNRSVEQTETQSVESTEHVPKSDETVLNFIESAEHKNFLINSSEKLFFLICSLLGWNIPRLKDDELRLADVFYSCCSLNETSGIRNSVYHNCETLNTMNTREKEVRFGPTVFVTYSLCGNKKIGTFLKETFMSHITKEFSYNPNYIIHIADHNDEFFLSLDLFLSLFFFILNYNNHPDRNLQICQIYHKTIDKNSMFTYLKFKNYLKKKLGKDTKIYKKDILPNDEDIKILAKYFKPDRNEVVFKVSGIDHSSFTQLFNWSINDKIVISDIDGTITKSDVLGHIYDFMGKDWSHCGVAELFTKIQNQNYKFLYLSNRPVGMYDRTSKMIQNIQQNGYKMPDGPIILNPTGIFNSLVLEVRNVSYHYKIEALKQIRDCFVCNSPAEHFAEYTGNHSKNNQIIKNFTFMKNSTHEKNDQIIKNSTHEKNDQI</sequence>
<dbReference type="InterPro" id="IPR023214">
    <property type="entry name" value="HAD_sf"/>
</dbReference>
<gene>
    <name evidence="2" type="ORF">M153_38760001</name>
</gene>
<dbReference type="InterPro" id="IPR026058">
    <property type="entry name" value="LIPIN"/>
</dbReference>
<organism evidence="2 3">
    <name type="scientific">Pseudoloma neurophilia</name>
    <dbReference type="NCBI Taxonomy" id="146866"/>
    <lineage>
        <taxon>Eukaryota</taxon>
        <taxon>Fungi</taxon>
        <taxon>Fungi incertae sedis</taxon>
        <taxon>Microsporidia</taxon>
        <taxon>Pseudoloma</taxon>
    </lineage>
</organism>
<dbReference type="SUPFAM" id="SSF56784">
    <property type="entry name" value="HAD-like"/>
    <property type="match status" value="1"/>
</dbReference>
<dbReference type="OrthoDB" id="4567at2759"/>
<dbReference type="SMART" id="SM00775">
    <property type="entry name" value="LNS2"/>
    <property type="match status" value="1"/>
</dbReference>
<dbReference type="GO" id="GO:0008195">
    <property type="term" value="F:phosphatidate phosphatase activity"/>
    <property type="evidence" value="ECO:0007669"/>
    <property type="project" value="TreeGrafter"/>
</dbReference>
<dbReference type="PANTHER" id="PTHR12181">
    <property type="entry name" value="LIPIN"/>
    <property type="match status" value="1"/>
</dbReference>
<dbReference type="AlphaFoldDB" id="A0A0R0LTS5"/>
<accession>A0A0R0LTS5</accession>
<evidence type="ECO:0000313" key="2">
    <source>
        <dbReference type="EMBL" id="KRH92632.1"/>
    </source>
</evidence>
<dbReference type="InterPro" id="IPR013209">
    <property type="entry name" value="LNS2"/>
</dbReference>
<proteinExistence type="predicted"/>
<evidence type="ECO:0000313" key="3">
    <source>
        <dbReference type="Proteomes" id="UP000051530"/>
    </source>
</evidence>
<name>A0A0R0LTS5_9MICR</name>
<dbReference type="InterPro" id="IPR031315">
    <property type="entry name" value="LNS2/PITP"/>
</dbReference>
<feature type="non-terminal residue" evidence="2">
    <location>
        <position position="532"/>
    </location>
</feature>
<dbReference type="EMBL" id="LGUB01000783">
    <property type="protein sequence ID" value="KRH92632.1"/>
    <property type="molecule type" value="Genomic_DNA"/>
</dbReference>
<dbReference type="PANTHER" id="PTHR12181:SF12">
    <property type="entry name" value="PHOSPHATIDATE PHOSPHATASE"/>
    <property type="match status" value="1"/>
</dbReference>
<dbReference type="Gene3D" id="3.40.50.1000">
    <property type="entry name" value="HAD superfamily/HAD-like"/>
    <property type="match status" value="1"/>
</dbReference>
<feature type="domain" description="LNS2/PITP" evidence="1">
    <location>
        <begin position="368"/>
        <end position="519"/>
    </location>
</feature>
<reference evidence="2 3" key="1">
    <citation type="submission" date="2015-07" db="EMBL/GenBank/DDBJ databases">
        <title>The genome of Pseudoloma neurophilia, a relevant intracellular parasite of the zebrafish.</title>
        <authorList>
            <person name="Ndikumana S."/>
            <person name="Pelin A."/>
            <person name="Sanders J."/>
            <person name="Corradi N."/>
        </authorList>
    </citation>
    <scope>NUCLEOTIDE SEQUENCE [LARGE SCALE GENOMIC DNA]</scope>
    <source>
        <strain evidence="2 3">MK1</strain>
    </source>
</reference>
<evidence type="ECO:0000259" key="1">
    <source>
        <dbReference type="SMART" id="SM00775"/>
    </source>
</evidence>